<evidence type="ECO:0000256" key="1">
    <source>
        <dbReference type="SAM" id="Phobius"/>
    </source>
</evidence>
<proteinExistence type="predicted"/>
<protein>
    <submittedName>
        <fullName evidence="2">Uncharacterized protein</fullName>
    </submittedName>
</protein>
<dbReference type="RefSeq" id="WP_034644162.1">
    <property type="nucleotide sequence ID" value="NZ_CBCSJC010000037.1"/>
</dbReference>
<evidence type="ECO:0000313" key="2">
    <source>
        <dbReference type="EMBL" id="KEK17141.1"/>
    </source>
</evidence>
<keyword evidence="1" id="KW-0472">Membrane</keyword>
<sequence>MWEKINNYKYSLGQLKFMLWISIIAFVLYGVDFFYGLSNFDILWMKGFFTVAAFLVFSSCRTKIKNNDYRTA</sequence>
<organism evidence="2 3">
    <name type="scientific">Bacillus manliponensis</name>
    <dbReference type="NCBI Taxonomy" id="574376"/>
    <lineage>
        <taxon>Bacteria</taxon>
        <taxon>Bacillati</taxon>
        <taxon>Bacillota</taxon>
        <taxon>Bacilli</taxon>
        <taxon>Bacillales</taxon>
        <taxon>Bacillaceae</taxon>
        <taxon>Bacillus</taxon>
        <taxon>Bacillus cereus group</taxon>
    </lineage>
</organism>
<dbReference type="AlphaFoldDB" id="A0A073JSG1"/>
<accession>A0A073JSG1</accession>
<keyword evidence="1" id="KW-1133">Transmembrane helix</keyword>
<name>A0A073JSG1_9BACI</name>
<keyword evidence="3" id="KW-1185">Reference proteome</keyword>
<reference evidence="2 3" key="1">
    <citation type="submission" date="2014-06" db="EMBL/GenBank/DDBJ databases">
        <title>Draft genome sequence of Bacillus manliponensis JCM 15802 (MCCC 1A00708).</title>
        <authorList>
            <person name="Lai Q."/>
            <person name="Liu Y."/>
            <person name="Shao Z."/>
        </authorList>
    </citation>
    <scope>NUCLEOTIDE SEQUENCE [LARGE SCALE GENOMIC DNA]</scope>
    <source>
        <strain evidence="2 3">JCM 15802</strain>
    </source>
</reference>
<feature type="transmembrane region" description="Helical" evidence="1">
    <location>
        <begin position="42"/>
        <end position="60"/>
    </location>
</feature>
<gene>
    <name evidence="2" type="ORF">BAMA_18315</name>
</gene>
<dbReference type="Proteomes" id="UP000027822">
    <property type="component" value="Unassembled WGS sequence"/>
</dbReference>
<feature type="transmembrane region" description="Helical" evidence="1">
    <location>
        <begin position="17"/>
        <end position="36"/>
    </location>
</feature>
<comment type="caution">
    <text evidence="2">The sequence shown here is derived from an EMBL/GenBank/DDBJ whole genome shotgun (WGS) entry which is preliminary data.</text>
</comment>
<evidence type="ECO:0000313" key="3">
    <source>
        <dbReference type="Proteomes" id="UP000027822"/>
    </source>
</evidence>
<keyword evidence="1" id="KW-0812">Transmembrane</keyword>
<dbReference type="EMBL" id="JOTN01000043">
    <property type="protein sequence ID" value="KEK17141.1"/>
    <property type="molecule type" value="Genomic_DNA"/>
</dbReference>